<dbReference type="Gene3D" id="3.30.2140.20">
    <property type="match status" value="1"/>
</dbReference>
<evidence type="ECO:0000313" key="1">
    <source>
        <dbReference type="EMBL" id="KAJ5323213.1"/>
    </source>
</evidence>
<organism evidence="1 2">
    <name type="scientific">Penicillium atrosanguineum</name>
    <dbReference type="NCBI Taxonomy" id="1132637"/>
    <lineage>
        <taxon>Eukaryota</taxon>
        <taxon>Fungi</taxon>
        <taxon>Dikarya</taxon>
        <taxon>Ascomycota</taxon>
        <taxon>Pezizomycotina</taxon>
        <taxon>Eurotiomycetes</taxon>
        <taxon>Eurotiomycetidae</taxon>
        <taxon>Eurotiales</taxon>
        <taxon>Aspergillaceae</taxon>
        <taxon>Penicillium</taxon>
    </lineage>
</organism>
<evidence type="ECO:0000313" key="2">
    <source>
        <dbReference type="Proteomes" id="UP001147746"/>
    </source>
</evidence>
<dbReference type="InterPro" id="IPR053710">
    <property type="entry name" value="Arylamine_NAT_domain_sf"/>
</dbReference>
<sequence length="128" mass="14291">MSSTTLEIDVDGSFTHQLLNSRAKANMCGNMRSATGPKVCGSSLIASPKQISYPNDFDIINYYIISSRASWFTFHVVFVPMIIDEKNEVVGDLTLFNNTLKRRIGAASEVLGTFTSEEEHLKRSAWRP</sequence>
<dbReference type="EMBL" id="JAPZBO010000002">
    <property type="protein sequence ID" value="KAJ5323213.1"/>
    <property type="molecule type" value="Genomic_DNA"/>
</dbReference>
<dbReference type="SUPFAM" id="SSF54001">
    <property type="entry name" value="Cysteine proteinases"/>
    <property type="match status" value="1"/>
</dbReference>
<reference evidence="1" key="1">
    <citation type="submission" date="2022-12" db="EMBL/GenBank/DDBJ databases">
        <authorList>
            <person name="Petersen C."/>
        </authorList>
    </citation>
    <scope>NUCLEOTIDE SEQUENCE</scope>
    <source>
        <strain evidence="1">IBT 21472</strain>
    </source>
</reference>
<comment type="caution">
    <text evidence="1">The sequence shown here is derived from an EMBL/GenBank/DDBJ whole genome shotgun (WGS) entry which is preliminary data.</text>
</comment>
<dbReference type="InterPro" id="IPR038765">
    <property type="entry name" value="Papain-like_cys_pep_sf"/>
</dbReference>
<dbReference type="Proteomes" id="UP001147746">
    <property type="component" value="Unassembled WGS sequence"/>
</dbReference>
<keyword evidence="2" id="KW-1185">Reference proteome</keyword>
<dbReference type="AlphaFoldDB" id="A0A9W9Q461"/>
<reference evidence="1" key="2">
    <citation type="journal article" date="2023" name="IMA Fungus">
        <title>Comparative genomic study of the Penicillium genus elucidates a diverse pangenome and 15 lateral gene transfer events.</title>
        <authorList>
            <person name="Petersen C."/>
            <person name="Sorensen T."/>
            <person name="Nielsen M.R."/>
            <person name="Sondergaard T.E."/>
            <person name="Sorensen J.L."/>
            <person name="Fitzpatrick D.A."/>
            <person name="Frisvad J.C."/>
            <person name="Nielsen K.L."/>
        </authorList>
    </citation>
    <scope>NUCLEOTIDE SEQUENCE</scope>
    <source>
        <strain evidence="1">IBT 21472</strain>
    </source>
</reference>
<protein>
    <submittedName>
        <fullName evidence="1">Uncharacterized protein</fullName>
    </submittedName>
</protein>
<gene>
    <name evidence="1" type="ORF">N7476_001813</name>
</gene>
<accession>A0A9W9Q461</accession>
<proteinExistence type="predicted"/>
<name>A0A9W9Q461_9EURO</name>